<comment type="caution">
    <text evidence="2">The sequence shown here is derived from an EMBL/GenBank/DDBJ whole genome shotgun (WGS) entry which is preliminary data.</text>
</comment>
<feature type="compositionally biased region" description="Low complexity" evidence="1">
    <location>
        <begin position="63"/>
        <end position="86"/>
    </location>
</feature>
<evidence type="ECO:0000256" key="1">
    <source>
        <dbReference type="SAM" id="MobiDB-lite"/>
    </source>
</evidence>
<sequence>MASAAVKEEPEATYSLSLLLTDRKTTRCRAMTASSLGGHPPPPAPVNPQSVLPQTPVQGCGILQNNNNNINNNHLLNNNNHSNHQQVPVNPGAGAQQGNNSVNPPPPPPPTTVHPVPPQVNGIATFDKVSAHSPSNMPTSESTKRNPSPNKPPAN</sequence>
<dbReference type="AlphaFoldDB" id="A0AAN8X8Y7"/>
<feature type="compositionally biased region" description="Pro residues" evidence="1">
    <location>
        <begin position="103"/>
        <end position="118"/>
    </location>
</feature>
<accession>A0AAN8X8Y7</accession>
<dbReference type="EMBL" id="JAXCGZ010006160">
    <property type="protein sequence ID" value="KAK7080055.1"/>
    <property type="molecule type" value="Genomic_DNA"/>
</dbReference>
<dbReference type="Proteomes" id="UP001381693">
    <property type="component" value="Unassembled WGS sequence"/>
</dbReference>
<evidence type="ECO:0000313" key="2">
    <source>
        <dbReference type="EMBL" id="KAK7080055.1"/>
    </source>
</evidence>
<name>A0AAN8X8Y7_HALRR</name>
<reference evidence="2 3" key="1">
    <citation type="submission" date="2023-11" db="EMBL/GenBank/DDBJ databases">
        <title>Halocaridina rubra genome assembly.</title>
        <authorList>
            <person name="Smith C."/>
        </authorList>
    </citation>
    <scope>NUCLEOTIDE SEQUENCE [LARGE SCALE GENOMIC DNA]</scope>
    <source>
        <strain evidence="2">EP-1</strain>
        <tissue evidence="2">Whole</tissue>
    </source>
</reference>
<keyword evidence="3" id="KW-1185">Reference proteome</keyword>
<feature type="compositionally biased region" description="Polar residues" evidence="1">
    <location>
        <begin position="132"/>
        <end position="148"/>
    </location>
</feature>
<gene>
    <name evidence="2" type="ORF">SK128_024217</name>
</gene>
<feature type="region of interest" description="Disordered" evidence="1">
    <location>
        <begin position="29"/>
        <end position="155"/>
    </location>
</feature>
<proteinExistence type="predicted"/>
<feature type="non-terminal residue" evidence="2">
    <location>
        <position position="155"/>
    </location>
</feature>
<protein>
    <submittedName>
        <fullName evidence="2">Uncharacterized protein</fullName>
    </submittedName>
</protein>
<evidence type="ECO:0000313" key="3">
    <source>
        <dbReference type="Proteomes" id="UP001381693"/>
    </source>
</evidence>
<organism evidence="2 3">
    <name type="scientific">Halocaridina rubra</name>
    <name type="common">Hawaiian red shrimp</name>
    <dbReference type="NCBI Taxonomy" id="373956"/>
    <lineage>
        <taxon>Eukaryota</taxon>
        <taxon>Metazoa</taxon>
        <taxon>Ecdysozoa</taxon>
        <taxon>Arthropoda</taxon>
        <taxon>Crustacea</taxon>
        <taxon>Multicrustacea</taxon>
        <taxon>Malacostraca</taxon>
        <taxon>Eumalacostraca</taxon>
        <taxon>Eucarida</taxon>
        <taxon>Decapoda</taxon>
        <taxon>Pleocyemata</taxon>
        <taxon>Caridea</taxon>
        <taxon>Atyoidea</taxon>
        <taxon>Atyidae</taxon>
        <taxon>Halocaridina</taxon>
    </lineage>
</organism>